<reference evidence="3" key="1">
    <citation type="journal article" date="2016" name="Nat. Genet.">
        <title>A high-quality carrot genome assembly provides new insights into carotenoid accumulation and asterid genome evolution.</title>
        <authorList>
            <person name="Iorizzo M."/>
            <person name="Ellison S."/>
            <person name="Senalik D."/>
            <person name="Zeng P."/>
            <person name="Satapoomin P."/>
            <person name="Huang J."/>
            <person name="Bowman M."/>
            <person name="Iovene M."/>
            <person name="Sanseverino W."/>
            <person name="Cavagnaro P."/>
            <person name="Yildiz M."/>
            <person name="Macko-Podgorni A."/>
            <person name="Moranska E."/>
            <person name="Grzebelus E."/>
            <person name="Grzebelus D."/>
            <person name="Ashrafi H."/>
            <person name="Zheng Z."/>
            <person name="Cheng S."/>
            <person name="Spooner D."/>
            <person name="Van Deynze A."/>
            <person name="Simon P."/>
        </authorList>
    </citation>
    <scope>NUCLEOTIDE SEQUENCE</scope>
    <source>
        <tissue evidence="3">Leaf</tissue>
    </source>
</reference>
<protein>
    <recommendedName>
        <fullName evidence="2">Aminotransferase-like plant mobile domain-containing protein</fullName>
    </recommendedName>
</protein>
<evidence type="ECO:0000256" key="1">
    <source>
        <dbReference type="SAM" id="MobiDB-lite"/>
    </source>
</evidence>
<accession>A0AAF0XHA3</accession>
<dbReference type="InterPro" id="IPR044824">
    <property type="entry name" value="MAIN-like"/>
</dbReference>
<feature type="region of interest" description="Disordered" evidence="1">
    <location>
        <begin position="45"/>
        <end position="70"/>
    </location>
</feature>
<dbReference type="PANTHER" id="PTHR46033:SF8">
    <property type="entry name" value="PROTEIN MAINTENANCE OF MERISTEMS-LIKE"/>
    <property type="match status" value="1"/>
</dbReference>
<dbReference type="Pfam" id="PF10536">
    <property type="entry name" value="PMD"/>
    <property type="match status" value="1"/>
</dbReference>
<dbReference type="InterPro" id="IPR019557">
    <property type="entry name" value="AminoTfrase-like_pln_mobile"/>
</dbReference>
<feature type="compositionally biased region" description="Basic residues" evidence="1">
    <location>
        <begin position="52"/>
        <end position="69"/>
    </location>
</feature>
<evidence type="ECO:0000259" key="2">
    <source>
        <dbReference type="Pfam" id="PF10536"/>
    </source>
</evidence>
<gene>
    <name evidence="3" type="ORF">DCAR_0625832</name>
</gene>
<proteinExistence type="predicted"/>
<keyword evidence="4" id="KW-1185">Reference proteome</keyword>
<evidence type="ECO:0000313" key="4">
    <source>
        <dbReference type="Proteomes" id="UP000077755"/>
    </source>
</evidence>
<organism evidence="3 4">
    <name type="scientific">Daucus carota subsp. sativus</name>
    <name type="common">Carrot</name>
    <dbReference type="NCBI Taxonomy" id="79200"/>
    <lineage>
        <taxon>Eukaryota</taxon>
        <taxon>Viridiplantae</taxon>
        <taxon>Streptophyta</taxon>
        <taxon>Embryophyta</taxon>
        <taxon>Tracheophyta</taxon>
        <taxon>Spermatophyta</taxon>
        <taxon>Magnoliopsida</taxon>
        <taxon>eudicotyledons</taxon>
        <taxon>Gunneridae</taxon>
        <taxon>Pentapetalae</taxon>
        <taxon>asterids</taxon>
        <taxon>campanulids</taxon>
        <taxon>Apiales</taxon>
        <taxon>Apiaceae</taxon>
        <taxon>Apioideae</taxon>
        <taxon>Scandiceae</taxon>
        <taxon>Daucinae</taxon>
        <taxon>Daucus</taxon>
        <taxon>Daucus sect. Daucus</taxon>
    </lineage>
</organism>
<evidence type="ECO:0000313" key="3">
    <source>
        <dbReference type="EMBL" id="WOH06406.1"/>
    </source>
</evidence>
<reference evidence="3" key="2">
    <citation type="submission" date="2022-03" db="EMBL/GenBank/DDBJ databases">
        <title>Draft title - Genomic analysis of global carrot germplasm unveils the trajectory of domestication and the origin of high carotenoid orange carrot.</title>
        <authorList>
            <person name="Iorizzo M."/>
            <person name="Ellison S."/>
            <person name="Senalik D."/>
            <person name="Macko-Podgorni A."/>
            <person name="Grzebelus D."/>
            <person name="Bostan H."/>
            <person name="Rolling W."/>
            <person name="Curaba J."/>
            <person name="Simon P."/>
        </authorList>
    </citation>
    <scope>NUCLEOTIDE SEQUENCE</scope>
    <source>
        <tissue evidence="3">Leaf</tissue>
    </source>
</reference>
<dbReference type="PANTHER" id="PTHR46033">
    <property type="entry name" value="PROTEIN MAIN-LIKE 2"/>
    <property type="match status" value="1"/>
</dbReference>
<sequence>MLLLQIWSYERFDIGLPTPYPQQGRYPVALFWAYPKAKAVEGEVKGKSKPVLGKRQRRRGSKGPHHNLPHYRGEFDGVGSDIVKWTPYAHFEAAVECEPEEGDRVEGEVPAVGLHLDWNIIEAQFAGQSRLPMICFDICEYQHSDRVLRQFGLRPCIPRPPVDMKKYRMPKLKFHACNSEGQGKTDPGFPNEAAAR</sequence>
<feature type="domain" description="Aminotransferase-like plant mobile" evidence="2">
    <location>
        <begin position="2"/>
        <end position="161"/>
    </location>
</feature>
<dbReference type="Proteomes" id="UP000077755">
    <property type="component" value="Chromosome 6"/>
</dbReference>
<name>A0AAF0XHA3_DAUCS</name>
<dbReference type="AlphaFoldDB" id="A0AAF0XHA3"/>
<dbReference type="EMBL" id="CP093348">
    <property type="protein sequence ID" value="WOH06406.1"/>
    <property type="molecule type" value="Genomic_DNA"/>
</dbReference>
<dbReference type="GO" id="GO:0010073">
    <property type="term" value="P:meristem maintenance"/>
    <property type="evidence" value="ECO:0007669"/>
    <property type="project" value="InterPro"/>
</dbReference>